<keyword evidence="1" id="KW-0378">Hydrolase</keyword>
<proteinExistence type="predicted"/>
<reference evidence="1 2" key="1">
    <citation type="submission" date="2019-04" db="EMBL/GenBank/DDBJ databases">
        <title>Novel bacteriophages capable of disrupting biofilms from clinical strains of Aeromonas hydrophila with intrinsic antibiotic resistance.</title>
        <authorList>
            <person name="Kabwe M."/>
            <person name="Brown T.L."/>
            <person name="Speirs L."/>
            <person name="Ku H."/>
            <person name="Leach M."/>
            <person name="Chan H.T."/>
            <person name="Petrovski S."/>
            <person name="Lock P."/>
            <person name="Tucci J."/>
        </authorList>
    </citation>
    <scope>NUCLEOTIDE SEQUENCE [LARGE SCALE GENOMIC DNA]</scope>
</reference>
<evidence type="ECO:0000313" key="1">
    <source>
        <dbReference type="EMBL" id="QDH46548.1"/>
    </source>
</evidence>
<dbReference type="InterPro" id="IPR008029">
    <property type="entry name" value="Phage_T7_Gp3_endoDNaseI"/>
</dbReference>
<keyword evidence="2" id="KW-1185">Reference proteome</keyword>
<protein>
    <submittedName>
        <fullName evidence="1">Putative endonuclease</fullName>
    </submittedName>
</protein>
<evidence type="ECO:0000313" key="2">
    <source>
        <dbReference type="Proteomes" id="UP000319466"/>
    </source>
</evidence>
<keyword evidence="1" id="KW-0540">Nuclease</keyword>
<dbReference type="Pfam" id="PF05367">
    <property type="entry name" value="Phage_endo_I"/>
    <property type="match status" value="1"/>
</dbReference>
<dbReference type="Proteomes" id="UP000319466">
    <property type="component" value="Segment"/>
</dbReference>
<gene>
    <name evidence="1" type="ORF">LAh6_27</name>
</gene>
<organism evidence="1 2">
    <name type="scientific">Aeromonas phage LAh_6</name>
    <dbReference type="NCBI Taxonomy" id="2591030"/>
    <lineage>
        <taxon>Viruses</taxon>
        <taxon>Duplodnaviria</taxon>
        <taxon>Heunggongvirae</taxon>
        <taxon>Uroviricota</taxon>
        <taxon>Caudoviricetes</taxon>
        <taxon>Grimontviridae</taxon>
        <taxon>Lahexavirus</taxon>
        <taxon>Lahexavirus LAh6</taxon>
    </lineage>
</organism>
<dbReference type="Gene3D" id="3.40.91.30">
    <property type="match status" value="1"/>
</dbReference>
<accession>A0A513ZZU7</accession>
<sequence>MRKRYRPKKEDILKGTGYDSLLEKTLHETVLKDARFHEKSDRIGYTVSHTYEPDFVYESNGKTFLIETKGRFTDNSEARKYLFIREVLDSDTELVFVWQKSGTKFPFAKRRKDGTYQTQEEWATKNGFRHWVSDSFTIDLL</sequence>
<dbReference type="GO" id="GO:0016032">
    <property type="term" value="P:viral process"/>
    <property type="evidence" value="ECO:0007669"/>
    <property type="project" value="InterPro"/>
</dbReference>
<keyword evidence="1" id="KW-0255">Endonuclease</keyword>
<dbReference type="EMBL" id="MK838112">
    <property type="protein sequence ID" value="QDH46548.1"/>
    <property type="molecule type" value="Genomic_DNA"/>
</dbReference>
<name>A0A513ZZU7_9CAUD</name>
<dbReference type="SUPFAM" id="SSF52980">
    <property type="entry name" value="Restriction endonuclease-like"/>
    <property type="match status" value="1"/>
</dbReference>
<dbReference type="GO" id="GO:0015074">
    <property type="term" value="P:DNA integration"/>
    <property type="evidence" value="ECO:0007669"/>
    <property type="project" value="InterPro"/>
</dbReference>
<dbReference type="InterPro" id="IPR011335">
    <property type="entry name" value="Restrct_endonuc-II-like"/>
</dbReference>
<dbReference type="GO" id="GO:0008833">
    <property type="term" value="F:deoxyribonuclease IV (phage-T4-induced) activity"/>
    <property type="evidence" value="ECO:0007669"/>
    <property type="project" value="InterPro"/>
</dbReference>